<sequence>MNDAHQTAYFTANGQTFDIQLENNPTAQAFAELLPLDLTMRDHLNNEKFAALPNALPRQDQTAGYIQTGDIMLYQGGTLVVFYECFTSSYRYTRIGKINNPDQLKQALGRKDVQVKLTIE</sequence>
<organism evidence="2 3">
    <name type="scientific">Neisseria weixii</name>
    <dbReference type="NCBI Taxonomy" id="1853276"/>
    <lineage>
        <taxon>Bacteria</taxon>
        <taxon>Pseudomonadati</taxon>
        <taxon>Pseudomonadota</taxon>
        <taxon>Betaproteobacteria</taxon>
        <taxon>Neisseriales</taxon>
        <taxon>Neisseriaceae</taxon>
        <taxon>Neisseria</taxon>
    </lineage>
</organism>
<dbReference type="Gene3D" id="2.40.100.20">
    <property type="match status" value="1"/>
</dbReference>
<dbReference type="Proteomes" id="UP000272412">
    <property type="component" value="Unassembled WGS sequence"/>
</dbReference>
<evidence type="ECO:0000313" key="3">
    <source>
        <dbReference type="Proteomes" id="UP000272412"/>
    </source>
</evidence>
<feature type="domain" description="Cyclophilin-like" evidence="1">
    <location>
        <begin position="11"/>
        <end position="120"/>
    </location>
</feature>
<dbReference type="SUPFAM" id="SSF50891">
    <property type="entry name" value="Cyclophilin-like"/>
    <property type="match status" value="1"/>
</dbReference>
<dbReference type="KEGG" id="nwx:CGZ65_00390"/>
<dbReference type="OrthoDB" id="5298378at2"/>
<dbReference type="InterPro" id="IPR029000">
    <property type="entry name" value="Cyclophilin-like_dom_sf"/>
</dbReference>
<proteinExistence type="predicted"/>
<accession>A0A3N4MQG3</accession>
<gene>
    <name evidence="2" type="ORF">EGK74_11615</name>
</gene>
<protein>
    <recommendedName>
        <fullName evidence="1">Cyclophilin-like domain-containing protein</fullName>
    </recommendedName>
</protein>
<evidence type="ECO:0000313" key="2">
    <source>
        <dbReference type="EMBL" id="RPD83967.1"/>
    </source>
</evidence>
<evidence type="ECO:0000259" key="1">
    <source>
        <dbReference type="Pfam" id="PF18050"/>
    </source>
</evidence>
<reference evidence="2 3" key="1">
    <citation type="submission" date="2018-11" db="EMBL/GenBank/DDBJ databases">
        <title>Neisseria weixii sp. nov. isolated from the rectal contents of plateau pika (Ochotona cruzoniae).</title>
        <authorList>
            <person name="Zhang G."/>
        </authorList>
    </citation>
    <scope>NUCLEOTIDE SEQUENCE [LARGE SCALE GENOMIC DNA]</scope>
    <source>
        <strain evidence="2 3">10009</strain>
    </source>
</reference>
<dbReference type="InterPro" id="IPR041183">
    <property type="entry name" value="Cyclophilin-like"/>
</dbReference>
<comment type="caution">
    <text evidence="2">The sequence shown here is derived from an EMBL/GenBank/DDBJ whole genome shotgun (WGS) entry which is preliminary data.</text>
</comment>
<dbReference type="Pfam" id="PF18050">
    <property type="entry name" value="Cyclophil_like2"/>
    <property type="match status" value="1"/>
</dbReference>
<dbReference type="AlphaFoldDB" id="A0A3N4MQG3"/>
<dbReference type="EMBL" id="RPFL01000043">
    <property type="protein sequence ID" value="RPD83967.1"/>
    <property type="molecule type" value="Genomic_DNA"/>
</dbReference>
<keyword evidence="3" id="KW-1185">Reference proteome</keyword>
<name>A0A3N4MQG3_9NEIS</name>
<dbReference type="RefSeq" id="WP_096296050.1">
    <property type="nucleotide sequence ID" value="NZ_CP023429.1"/>
</dbReference>